<protein>
    <submittedName>
        <fullName evidence="3">Tyrosine-protein phosphatase</fullName>
    </submittedName>
</protein>
<dbReference type="InterPro" id="IPR000387">
    <property type="entry name" value="Tyr_Pase_dom"/>
</dbReference>
<dbReference type="InterPro" id="IPR026893">
    <property type="entry name" value="Tyr/Ser_Pase_IphP-type"/>
</dbReference>
<organism evidence="3 4">
    <name type="scientific">Streptomyces bohaiensis</name>
    <dbReference type="NCBI Taxonomy" id="1431344"/>
    <lineage>
        <taxon>Bacteria</taxon>
        <taxon>Bacillati</taxon>
        <taxon>Actinomycetota</taxon>
        <taxon>Actinomycetes</taxon>
        <taxon>Kitasatosporales</taxon>
        <taxon>Streptomycetaceae</taxon>
        <taxon>Streptomyces</taxon>
    </lineage>
</organism>
<dbReference type="RefSeq" id="WP_168088895.1">
    <property type="nucleotide sequence ID" value="NZ_BHZH01000393.1"/>
</dbReference>
<proteinExistence type="inferred from homology"/>
<sequence>MTQQQSVEPVLTGVRNFRDLAGLPARDGRRVRPGRLFRSGHLARATEQDRAFLAGLGLRTVFDLRNDADRALEGLDVALPGVRSRHVPLTGDRDGAEFWTLVRRGDLPRLHAAFGEGRAAALMARTYREVVRERAAELGAVLRGLASGAPALVHCSAGKDRAGLTVALALLVAGVEPGAVEDDYLLSGAPHRRYPVARATDAAEGMSPEVDALLAPLFDARGAYLRAAWEEIDAGWGSLDRYVTGALGLSAAERDALAEALLTG</sequence>
<dbReference type="Gene3D" id="3.90.190.10">
    <property type="entry name" value="Protein tyrosine phosphatase superfamily"/>
    <property type="match status" value="1"/>
</dbReference>
<dbReference type="PANTHER" id="PTHR31126">
    <property type="entry name" value="TYROSINE-PROTEIN PHOSPHATASE"/>
    <property type="match status" value="1"/>
</dbReference>
<dbReference type="InterPro" id="IPR029021">
    <property type="entry name" value="Prot-tyrosine_phosphatase-like"/>
</dbReference>
<comment type="similarity">
    <text evidence="1">Belongs to the protein-tyrosine phosphatase family.</text>
</comment>
<evidence type="ECO:0000313" key="4">
    <source>
        <dbReference type="Proteomes" id="UP000727056"/>
    </source>
</evidence>
<reference evidence="3 4" key="1">
    <citation type="submission" date="2020-03" db="EMBL/GenBank/DDBJ databases">
        <title>Draft genome of Streptomyces sp. ventii, isolated from the Axial Seamount in the Pacific Ocean, and resequencing of the two type strains Streptomyces lonarensis strain NCL 716 and Streptomyces bohaiensis strain 11A07.</title>
        <authorList>
            <person name="Loughran R.M."/>
            <person name="Pfannmuller K.M."/>
            <person name="Wasson B.J."/>
            <person name="Deadmond M.C."/>
            <person name="Paddock B.E."/>
            <person name="Koyack M.J."/>
            <person name="Gallegos D.A."/>
            <person name="Mitchell E.A."/>
            <person name="Ushijima B."/>
            <person name="Saw J.H."/>
            <person name="Mcphail K.L."/>
            <person name="Videau P."/>
        </authorList>
    </citation>
    <scope>NUCLEOTIDE SEQUENCE [LARGE SCALE GENOMIC DNA]</scope>
    <source>
        <strain evidence="3 4">11A07</strain>
    </source>
</reference>
<evidence type="ECO:0000259" key="2">
    <source>
        <dbReference type="PROSITE" id="PS50056"/>
    </source>
</evidence>
<feature type="domain" description="Tyrosine specific protein phosphatases" evidence="2">
    <location>
        <begin position="125"/>
        <end position="176"/>
    </location>
</feature>
<evidence type="ECO:0000313" key="3">
    <source>
        <dbReference type="EMBL" id="NJQ16145.1"/>
    </source>
</evidence>
<accession>A0ABX1CE92</accession>
<gene>
    <name evidence="3" type="ORF">HCN52_14650</name>
</gene>
<dbReference type="Proteomes" id="UP000727056">
    <property type="component" value="Unassembled WGS sequence"/>
</dbReference>
<dbReference type="PANTHER" id="PTHR31126:SF1">
    <property type="entry name" value="TYROSINE SPECIFIC PROTEIN PHOSPHATASES DOMAIN-CONTAINING PROTEIN"/>
    <property type="match status" value="1"/>
</dbReference>
<dbReference type="SUPFAM" id="SSF52799">
    <property type="entry name" value="(Phosphotyrosine protein) phosphatases II"/>
    <property type="match status" value="1"/>
</dbReference>
<name>A0ABX1CE92_9ACTN</name>
<keyword evidence="4" id="KW-1185">Reference proteome</keyword>
<comment type="caution">
    <text evidence="3">The sequence shown here is derived from an EMBL/GenBank/DDBJ whole genome shotgun (WGS) entry which is preliminary data.</text>
</comment>
<dbReference type="PROSITE" id="PS50056">
    <property type="entry name" value="TYR_PHOSPHATASE_2"/>
    <property type="match status" value="1"/>
</dbReference>
<dbReference type="EMBL" id="JAAVJC010000124">
    <property type="protein sequence ID" value="NJQ16145.1"/>
    <property type="molecule type" value="Genomic_DNA"/>
</dbReference>
<dbReference type="Pfam" id="PF13350">
    <property type="entry name" value="Y_phosphatase3"/>
    <property type="match status" value="1"/>
</dbReference>
<evidence type="ECO:0000256" key="1">
    <source>
        <dbReference type="ARBA" id="ARBA00009580"/>
    </source>
</evidence>